<accession>A0A641ALM5</accession>
<evidence type="ECO:0008006" key="4">
    <source>
        <dbReference type="Google" id="ProtNLM"/>
    </source>
</evidence>
<evidence type="ECO:0000313" key="2">
    <source>
        <dbReference type="EMBL" id="KAA1376576.1"/>
    </source>
</evidence>
<protein>
    <recommendedName>
        <fullName evidence="4">DUF2178 domain-containing protein</fullName>
    </recommendedName>
</protein>
<organism evidence="2 3">
    <name type="scientific">Aeromicrobium fastidiosum</name>
    <dbReference type="NCBI Taxonomy" id="52699"/>
    <lineage>
        <taxon>Bacteria</taxon>
        <taxon>Bacillati</taxon>
        <taxon>Actinomycetota</taxon>
        <taxon>Actinomycetes</taxon>
        <taxon>Propionibacteriales</taxon>
        <taxon>Nocardioidaceae</taxon>
        <taxon>Aeromicrobium</taxon>
    </lineage>
</organism>
<dbReference type="RefSeq" id="WP_129184770.1">
    <property type="nucleotide sequence ID" value="NZ_JAGIOG010000001.1"/>
</dbReference>
<gene>
    <name evidence="2" type="ORF">ESP62_014260</name>
</gene>
<proteinExistence type="predicted"/>
<feature type="transmembrane region" description="Helical" evidence="1">
    <location>
        <begin position="12"/>
        <end position="33"/>
    </location>
</feature>
<keyword evidence="1" id="KW-0812">Transmembrane</keyword>
<comment type="caution">
    <text evidence="2">The sequence shown here is derived from an EMBL/GenBank/DDBJ whole genome shotgun (WGS) entry which is preliminary data.</text>
</comment>
<feature type="transmembrane region" description="Helical" evidence="1">
    <location>
        <begin position="86"/>
        <end position="113"/>
    </location>
</feature>
<evidence type="ECO:0000256" key="1">
    <source>
        <dbReference type="SAM" id="Phobius"/>
    </source>
</evidence>
<evidence type="ECO:0000313" key="3">
    <source>
        <dbReference type="Proteomes" id="UP001515100"/>
    </source>
</evidence>
<keyword evidence="1" id="KW-1133">Transmembrane helix</keyword>
<dbReference type="OrthoDB" id="3391117at2"/>
<dbReference type="AlphaFoldDB" id="A0A641ALM5"/>
<sequence>MSRAESTPARWRAATLAGLAAGLVVVVVGGIALREHGPGNMGTGFLAGGLLAVAGAALASWRAATRPATASTFERSFTQSGDERDDAVLTHALAVLGICSLPATGVAAVAIALGAGASMVLALLLFGQLAIGAAAFAVANHRH</sequence>
<reference evidence="2" key="1">
    <citation type="submission" date="2019-09" db="EMBL/GenBank/DDBJ databases">
        <authorList>
            <person name="Li J."/>
        </authorList>
    </citation>
    <scope>NUCLEOTIDE SEQUENCE [LARGE SCALE GENOMIC DNA]</scope>
    <source>
        <strain evidence="2">NRBC 14897</strain>
    </source>
</reference>
<feature type="transmembrane region" description="Helical" evidence="1">
    <location>
        <begin position="45"/>
        <end position="65"/>
    </location>
</feature>
<dbReference type="EMBL" id="SDPP02000003">
    <property type="protein sequence ID" value="KAA1376576.1"/>
    <property type="molecule type" value="Genomic_DNA"/>
</dbReference>
<name>A0A641ALM5_9ACTN</name>
<keyword evidence="3" id="KW-1185">Reference proteome</keyword>
<feature type="transmembrane region" description="Helical" evidence="1">
    <location>
        <begin position="119"/>
        <end position="139"/>
    </location>
</feature>
<dbReference type="Proteomes" id="UP001515100">
    <property type="component" value="Unassembled WGS sequence"/>
</dbReference>
<keyword evidence="1" id="KW-0472">Membrane</keyword>